<organism evidence="1">
    <name type="scientific">bioreactor metagenome</name>
    <dbReference type="NCBI Taxonomy" id="1076179"/>
    <lineage>
        <taxon>unclassified sequences</taxon>
        <taxon>metagenomes</taxon>
        <taxon>ecological metagenomes</taxon>
    </lineage>
</organism>
<gene>
    <name evidence="1" type="ORF">SDC9_167694</name>
</gene>
<dbReference type="EMBL" id="VSSQ01068036">
    <property type="protein sequence ID" value="MPN20316.1"/>
    <property type="molecule type" value="Genomic_DNA"/>
</dbReference>
<reference evidence="1" key="1">
    <citation type="submission" date="2019-08" db="EMBL/GenBank/DDBJ databases">
        <authorList>
            <person name="Kucharzyk K."/>
            <person name="Murdoch R.W."/>
            <person name="Higgins S."/>
            <person name="Loffler F."/>
        </authorList>
    </citation>
    <scope>NUCLEOTIDE SEQUENCE</scope>
</reference>
<evidence type="ECO:0000313" key="1">
    <source>
        <dbReference type="EMBL" id="MPN20316.1"/>
    </source>
</evidence>
<dbReference type="AlphaFoldDB" id="A0A645G2C3"/>
<name>A0A645G2C3_9ZZZZ</name>
<protein>
    <submittedName>
        <fullName evidence="1">Uncharacterized protein</fullName>
    </submittedName>
</protein>
<comment type="caution">
    <text evidence="1">The sequence shown here is derived from an EMBL/GenBank/DDBJ whole genome shotgun (WGS) entry which is preliminary data.</text>
</comment>
<sequence>MTQDCFPNLIEYFTRLAKVIGNIFRLLREDRSGVSEAPVHILKAGVKVQHSCLMKSFKSSEIRIFRSFELIYEYSDLFCYIFAVAFRPLYSSYVKVSLNFCIKKPVIAIFKF</sequence>
<proteinExistence type="predicted"/>
<accession>A0A645G2C3</accession>